<protein>
    <recommendedName>
        <fullName evidence="2">SPW repeat-containing integral membrane domain-containing protein</fullName>
    </recommendedName>
</protein>
<accession>Q254V3</accession>
<feature type="transmembrane region" description="Helical" evidence="1">
    <location>
        <begin position="304"/>
        <end position="323"/>
    </location>
</feature>
<evidence type="ECO:0000313" key="4">
    <source>
        <dbReference type="Proteomes" id="UP000001260"/>
    </source>
</evidence>
<feature type="transmembrane region" description="Helical" evidence="1">
    <location>
        <begin position="243"/>
        <end position="263"/>
    </location>
</feature>
<organism evidence="3 4">
    <name type="scientific">Chlamydia felis (strain Fe/C-56)</name>
    <name type="common">Chlamydophila felis</name>
    <dbReference type="NCBI Taxonomy" id="264202"/>
    <lineage>
        <taxon>Bacteria</taxon>
        <taxon>Pseudomonadati</taxon>
        <taxon>Chlamydiota</taxon>
        <taxon>Chlamydiia</taxon>
        <taxon>Chlamydiales</taxon>
        <taxon>Chlamydiaceae</taxon>
        <taxon>Chlamydia/Chlamydophila group</taxon>
        <taxon>Chlamydia</taxon>
    </lineage>
</organism>
<dbReference type="KEGG" id="cfe:BAE81185.1"/>
<feature type="transmembrane region" description="Helical" evidence="1">
    <location>
        <begin position="171"/>
        <end position="190"/>
    </location>
</feature>
<dbReference type="STRING" id="264202.gene:10544234"/>
<feature type="transmembrane region" description="Helical" evidence="1">
    <location>
        <begin position="20"/>
        <end position="38"/>
    </location>
</feature>
<feature type="domain" description="SPW repeat-containing integral membrane" evidence="2">
    <location>
        <begin position="22"/>
        <end position="107"/>
    </location>
</feature>
<evidence type="ECO:0000259" key="2">
    <source>
        <dbReference type="Pfam" id="PF03779"/>
    </source>
</evidence>
<feature type="transmembrane region" description="Helical" evidence="1">
    <location>
        <begin position="359"/>
        <end position="379"/>
    </location>
</feature>
<proteinExistence type="predicted"/>
<keyword evidence="1" id="KW-0812">Transmembrane</keyword>
<dbReference type="HOGENOM" id="CLU_680946_0_0_0"/>
<feature type="transmembrane region" description="Helical" evidence="1">
    <location>
        <begin position="69"/>
        <end position="86"/>
    </location>
</feature>
<feature type="transmembrane region" description="Helical" evidence="1">
    <location>
        <begin position="202"/>
        <end position="223"/>
    </location>
</feature>
<dbReference type="Proteomes" id="UP000001260">
    <property type="component" value="Chromosome"/>
</dbReference>
<dbReference type="RefSeq" id="WP_011457965.1">
    <property type="nucleotide sequence ID" value="NC_007899.1"/>
</dbReference>
<keyword evidence="4" id="KW-1185">Reference proteome</keyword>
<evidence type="ECO:0000313" key="3">
    <source>
        <dbReference type="EMBL" id="BAE81185.1"/>
    </source>
</evidence>
<name>Q254V3_CHLFF</name>
<keyword evidence="1" id="KW-0472">Membrane</keyword>
<dbReference type="eggNOG" id="COG0451">
    <property type="taxonomic scope" value="Bacteria"/>
</dbReference>
<dbReference type="Pfam" id="PF03779">
    <property type="entry name" value="SPW"/>
    <property type="match status" value="1"/>
</dbReference>
<feature type="transmembrane region" description="Helical" evidence="1">
    <location>
        <begin position="44"/>
        <end position="62"/>
    </location>
</feature>
<reference evidence="3 4" key="1">
    <citation type="journal article" date="2006" name="DNA Res.">
        <title>Genome sequence of the cat pathogen, Chlamydophila felis.</title>
        <authorList>
            <person name="Azuma Y."/>
            <person name="Hirakawa H."/>
            <person name="Yamashita A."/>
            <person name="Cai Y."/>
            <person name="Rahman M.A."/>
            <person name="Suzuki H."/>
            <person name="Mitaku S."/>
            <person name="Toh H."/>
            <person name="Goto S."/>
            <person name="Murakami T."/>
            <person name="Sugi K."/>
            <person name="Hayashi H."/>
            <person name="Fukushi H."/>
            <person name="Hattori M."/>
            <person name="Kuhara S."/>
            <person name="Shirai M."/>
        </authorList>
    </citation>
    <scope>NUCLEOTIDE SEQUENCE [LARGE SCALE GENOMIC DNA]</scope>
    <source>
        <strain evidence="3 4">Fe/C-56</strain>
    </source>
</reference>
<dbReference type="AlphaFoldDB" id="Q254V3"/>
<sequence>MDKEALENIYKHFRYRFFKLSILPAFLGLLLIFTPNTLNYQEPSIILSDRICGSLLIILALASFYKRSVLWFGVFVGIWVTLFSCFPERSSLVFANDTLIGFAIFAVVCIPPTRPEALEVGPTLPEGISYNPSSGGRRAAVLLLSLISWIQSRYLTASALGLSKTAFEGDFFVYASMMTAYSLLIVLSLSGGERRWHTRPKIVIATAITLLFTIVLTLIPIVLKQLSLDCWICLSQTIQPALAFVFAYDELRATFIYLSQFIGKKRELIRMSFFGSEYYRDSLFWEERTVLPFIKACKQAFQGISFPINLLIAVCVAIGFIKISDELAIADTLRNYINICCWFIIVLSILSFAESLRRLRWLCLIFSVAILLSPVFFHIPLHSPILIPTIITGITLIVLSIGKLTPKK</sequence>
<gene>
    <name evidence="3" type="ordered locus">CF0413</name>
</gene>
<dbReference type="InterPro" id="IPR005530">
    <property type="entry name" value="SPW"/>
</dbReference>
<keyword evidence="1" id="KW-1133">Transmembrane helix</keyword>
<evidence type="ECO:0000256" key="1">
    <source>
        <dbReference type="SAM" id="Phobius"/>
    </source>
</evidence>
<feature type="transmembrane region" description="Helical" evidence="1">
    <location>
        <begin position="335"/>
        <end position="352"/>
    </location>
</feature>
<feature type="transmembrane region" description="Helical" evidence="1">
    <location>
        <begin position="385"/>
        <end position="402"/>
    </location>
</feature>
<dbReference type="EMBL" id="AP006861">
    <property type="protein sequence ID" value="BAE81185.1"/>
    <property type="molecule type" value="Genomic_DNA"/>
</dbReference>